<gene>
    <name evidence="2" type="ORF">F0262_19420</name>
</gene>
<evidence type="ECO:0000259" key="1">
    <source>
        <dbReference type="PROSITE" id="PS51186"/>
    </source>
</evidence>
<dbReference type="PROSITE" id="PS51186">
    <property type="entry name" value="GNAT"/>
    <property type="match status" value="1"/>
</dbReference>
<dbReference type="Proteomes" id="UP000572072">
    <property type="component" value="Unassembled WGS sequence"/>
</dbReference>
<dbReference type="RefSeq" id="WP_171358895.1">
    <property type="nucleotide sequence ID" value="NZ_VTYN01000025.1"/>
</dbReference>
<evidence type="ECO:0000313" key="3">
    <source>
        <dbReference type="Proteomes" id="UP000572072"/>
    </source>
</evidence>
<dbReference type="InterPro" id="IPR016181">
    <property type="entry name" value="Acyl_CoA_acyltransferase"/>
</dbReference>
<organism evidence="2 3">
    <name type="scientific">Vibrio rotiferianus</name>
    <dbReference type="NCBI Taxonomy" id="190895"/>
    <lineage>
        <taxon>Bacteria</taxon>
        <taxon>Pseudomonadati</taxon>
        <taxon>Pseudomonadota</taxon>
        <taxon>Gammaproteobacteria</taxon>
        <taxon>Vibrionales</taxon>
        <taxon>Vibrionaceae</taxon>
        <taxon>Vibrio</taxon>
    </lineage>
</organism>
<keyword evidence="2" id="KW-0808">Transferase</keyword>
<evidence type="ECO:0000313" key="2">
    <source>
        <dbReference type="EMBL" id="NOH50216.1"/>
    </source>
</evidence>
<dbReference type="GO" id="GO:0016747">
    <property type="term" value="F:acyltransferase activity, transferring groups other than amino-acyl groups"/>
    <property type="evidence" value="ECO:0007669"/>
    <property type="project" value="InterPro"/>
</dbReference>
<dbReference type="Gene3D" id="3.40.630.30">
    <property type="match status" value="1"/>
</dbReference>
<dbReference type="AlphaFoldDB" id="A0A7Y4E2K3"/>
<protein>
    <submittedName>
        <fullName evidence="2">GNAT family N-acetyltransferase</fullName>
    </submittedName>
</protein>
<feature type="domain" description="N-acetyltransferase" evidence="1">
    <location>
        <begin position="74"/>
        <end position="206"/>
    </location>
</feature>
<dbReference type="CDD" id="cd04301">
    <property type="entry name" value="NAT_SF"/>
    <property type="match status" value="1"/>
</dbReference>
<dbReference type="InterPro" id="IPR000182">
    <property type="entry name" value="GNAT_dom"/>
</dbReference>
<accession>A0A7Y4E2K3</accession>
<comment type="caution">
    <text evidence="2">The sequence shown here is derived from an EMBL/GenBank/DDBJ whole genome shotgun (WGS) entry which is preliminary data.</text>
</comment>
<dbReference type="EMBL" id="VTYN01000025">
    <property type="protein sequence ID" value="NOH50216.1"/>
    <property type="molecule type" value="Genomic_DNA"/>
</dbReference>
<sequence length="227" mass="26235">MKNLTFTSYQDSHFHSCVDLVMSTWNLHSGFVNVPNIRIVYEHYLTTCLNWNHHLDVVLDPQGKVVGVLFASKENISYLEELKFAKKDKKLNKWKNKNLAAGNFGEKESAKKVFSGFLRNDCAGEQDAAMFDGEINLFIVSVKLRGRGIGSLLLERYVKFCRTNELKKIFLWTDLTCNYKFYLNQGFTLHKRFKTYSSHQEKSNIPDGMILCLDLIGHSDKPELDHE</sequence>
<dbReference type="SUPFAM" id="SSF55729">
    <property type="entry name" value="Acyl-CoA N-acyltransferases (Nat)"/>
    <property type="match status" value="1"/>
</dbReference>
<proteinExistence type="predicted"/>
<dbReference type="Pfam" id="PF00583">
    <property type="entry name" value="Acetyltransf_1"/>
    <property type="match status" value="1"/>
</dbReference>
<name>A0A7Y4E2K3_9VIBR</name>
<reference evidence="2 3" key="1">
    <citation type="submission" date="2019-08" db="EMBL/GenBank/DDBJ databases">
        <title>Draft genome sequencing and comparative genomics of hatchery-associated Vibrios.</title>
        <authorList>
            <person name="Kehlet-Delgado H."/>
            <person name="Mueller R.S."/>
        </authorList>
    </citation>
    <scope>NUCLEOTIDE SEQUENCE [LARGE SCALE GENOMIC DNA]</scope>
    <source>
        <strain evidence="2 3">00-78-3</strain>
    </source>
</reference>